<keyword evidence="2" id="KW-1185">Reference proteome</keyword>
<dbReference type="STRING" id="997350.HMPREF9129_1539"/>
<name>G4D559_9FIRM</name>
<evidence type="ECO:0000313" key="2">
    <source>
        <dbReference type="Proteomes" id="UP000003422"/>
    </source>
</evidence>
<dbReference type="HOGENOM" id="CLU_3274220_0_0_9"/>
<accession>G4D559</accession>
<dbReference type="Proteomes" id="UP000003422">
    <property type="component" value="Unassembled WGS sequence"/>
</dbReference>
<organism evidence="1 2">
    <name type="scientific">Peptoniphilus indolicus ATCC 29427</name>
    <dbReference type="NCBI Taxonomy" id="997350"/>
    <lineage>
        <taxon>Bacteria</taxon>
        <taxon>Bacillati</taxon>
        <taxon>Bacillota</taxon>
        <taxon>Tissierellia</taxon>
        <taxon>Tissierellales</taxon>
        <taxon>Peptoniphilaceae</taxon>
        <taxon>Peptoniphilus</taxon>
    </lineage>
</organism>
<comment type="caution">
    <text evidence="1">The sequence shown here is derived from an EMBL/GenBank/DDBJ whole genome shotgun (WGS) entry which is preliminary data.</text>
</comment>
<reference evidence="1 2" key="1">
    <citation type="submission" date="2011-06" db="EMBL/GenBank/DDBJ databases">
        <authorList>
            <person name="Muzny D."/>
            <person name="Qin X."/>
            <person name="Deng J."/>
            <person name="Jiang H."/>
            <person name="Liu Y."/>
            <person name="Qu J."/>
            <person name="Song X.-Z."/>
            <person name="Zhang L."/>
            <person name="Thornton R."/>
            <person name="Coyle M."/>
            <person name="Francisco L."/>
            <person name="Jackson L."/>
            <person name="Javaid M."/>
            <person name="Korchina V."/>
            <person name="Kovar C."/>
            <person name="Mata R."/>
            <person name="Mathew T."/>
            <person name="Ngo R."/>
            <person name="Nguyen L."/>
            <person name="Nguyen N."/>
            <person name="Okwuonu G."/>
            <person name="Ongeri F."/>
            <person name="Pham C."/>
            <person name="Simmons D."/>
            <person name="Wilczek-Boney K."/>
            <person name="Hale W."/>
            <person name="Jakkamsetti A."/>
            <person name="Pham P."/>
            <person name="Ruth R."/>
            <person name="San Lucas F."/>
            <person name="Warren J."/>
            <person name="Zhang J."/>
            <person name="Zhao Z."/>
            <person name="Zhou C."/>
            <person name="Zhu D."/>
            <person name="Lee S."/>
            <person name="Bess C."/>
            <person name="Blankenburg K."/>
            <person name="Forbes L."/>
            <person name="Fu Q."/>
            <person name="Gubbala S."/>
            <person name="Hirani K."/>
            <person name="Jayaseelan J.C."/>
            <person name="Lara F."/>
            <person name="Munidasa M."/>
            <person name="Palculict T."/>
            <person name="Patil S."/>
            <person name="Pu L.-L."/>
            <person name="Saada N."/>
            <person name="Tang L."/>
            <person name="Weissenberger G."/>
            <person name="Zhu Y."/>
            <person name="Hemphill L."/>
            <person name="Shang Y."/>
            <person name="Youmans B."/>
            <person name="Ayvaz T."/>
            <person name="Ross M."/>
            <person name="Santibanez J."/>
            <person name="Aqrawi P."/>
            <person name="Gross S."/>
            <person name="Joshi V."/>
            <person name="Fowler G."/>
            <person name="Nazareth L."/>
            <person name="Reid J."/>
            <person name="Worley K."/>
            <person name="Petrosino J."/>
            <person name="Highlander S."/>
            <person name="Gibbs R."/>
        </authorList>
    </citation>
    <scope>NUCLEOTIDE SEQUENCE [LARGE SCALE GENOMIC DNA]</scope>
    <source>
        <strain evidence="1 2">ATCC 29427</strain>
    </source>
</reference>
<evidence type="ECO:0000313" key="1">
    <source>
        <dbReference type="EMBL" id="EGY79360.1"/>
    </source>
</evidence>
<dbReference type="EMBL" id="AGBB01000150">
    <property type="protein sequence ID" value="EGY79360.1"/>
    <property type="molecule type" value="Genomic_DNA"/>
</dbReference>
<proteinExistence type="predicted"/>
<protein>
    <submittedName>
        <fullName evidence="1">Uncharacterized protein</fullName>
    </submittedName>
</protein>
<dbReference type="AlphaFoldDB" id="G4D559"/>
<gene>
    <name evidence="1" type="ORF">HMPREF9129_1539</name>
</gene>
<sequence>MQIFYTKISVRDLLPNGYYRAFLIHQKNKIIKYIKKMNSYL</sequence>